<comment type="caution">
    <text evidence="2">The sequence shown here is derived from an EMBL/GenBank/DDBJ whole genome shotgun (WGS) entry which is preliminary data.</text>
</comment>
<dbReference type="AlphaFoldDB" id="A0AAD7IRM1"/>
<proteinExistence type="predicted"/>
<evidence type="ECO:0000313" key="2">
    <source>
        <dbReference type="EMBL" id="KAJ7747429.1"/>
    </source>
</evidence>
<evidence type="ECO:0008006" key="4">
    <source>
        <dbReference type="Google" id="ProtNLM"/>
    </source>
</evidence>
<keyword evidence="1" id="KW-0732">Signal</keyword>
<gene>
    <name evidence="2" type="ORF">DFH07DRAFT_831067</name>
</gene>
<organism evidence="2 3">
    <name type="scientific">Mycena maculata</name>
    <dbReference type="NCBI Taxonomy" id="230809"/>
    <lineage>
        <taxon>Eukaryota</taxon>
        <taxon>Fungi</taxon>
        <taxon>Dikarya</taxon>
        <taxon>Basidiomycota</taxon>
        <taxon>Agaricomycotina</taxon>
        <taxon>Agaricomycetes</taxon>
        <taxon>Agaricomycetidae</taxon>
        <taxon>Agaricales</taxon>
        <taxon>Marasmiineae</taxon>
        <taxon>Mycenaceae</taxon>
        <taxon>Mycena</taxon>
    </lineage>
</organism>
<feature type="chain" id="PRO_5042057329" description="Secreted protein" evidence="1">
    <location>
        <begin position="16"/>
        <end position="79"/>
    </location>
</feature>
<dbReference type="EMBL" id="JARJLG010000094">
    <property type="protein sequence ID" value="KAJ7747429.1"/>
    <property type="molecule type" value="Genomic_DNA"/>
</dbReference>
<reference evidence="2" key="1">
    <citation type="submission" date="2023-03" db="EMBL/GenBank/DDBJ databases">
        <title>Massive genome expansion in bonnet fungi (Mycena s.s.) driven by repeated elements and novel gene families across ecological guilds.</title>
        <authorList>
            <consortium name="Lawrence Berkeley National Laboratory"/>
            <person name="Harder C.B."/>
            <person name="Miyauchi S."/>
            <person name="Viragh M."/>
            <person name="Kuo A."/>
            <person name="Thoen E."/>
            <person name="Andreopoulos B."/>
            <person name="Lu D."/>
            <person name="Skrede I."/>
            <person name="Drula E."/>
            <person name="Henrissat B."/>
            <person name="Morin E."/>
            <person name="Kohler A."/>
            <person name="Barry K."/>
            <person name="LaButti K."/>
            <person name="Morin E."/>
            <person name="Salamov A."/>
            <person name="Lipzen A."/>
            <person name="Mereny Z."/>
            <person name="Hegedus B."/>
            <person name="Baldrian P."/>
            <person name="Stursova M."/>
            <person name="Weitz H."/>
            <person name="Taylor A."/>
            <person name="Grigoriev I.V."/>
            <person name="Nagy L.G."/>
            <person name="Martin F."/>
            <person name="Kauserud H."/>
        </authorList>
    </citation>
    <scope>NUCLEOTIDE SEQUENCE</scope>
    <source>
        <strain evidence="2">CBHHK188m</strain>
    </source>
</reference>
<protein>
    <recommendedName>
        <fullName evidence="4">Secreted protein</fullName>
    </recommendedName>
</protein>
<keyword evidence="3" id="KW-1185">Reference proteome</keyword>
<feature type="signal peptide" evidence="1">
    <location>
        <begin position="1"/>
        <end position="15"/>
    </location>
</feature>
<accession>A0AAD7IRM1</accession>
<name>A0AAD7IRM1_9AGAR</name>
<evidence type="ECO:0000313" key="3">
    <source>
        <dbReference type="Proteomes" id="UP001215280"/>
    </source>
</evidence>
<sequence>MILIVSLHLFVSVFPQILIPGVERSEKRPRARSASYGRRFNCPQSIHPRPRSLSNVIPVLPCCGWVGSIVNLAAGMGGF</sequence>
<dbReference type="Proteomes" id="UP001215280">
    <property type="component" value="Unassembled WGS sequence"/>
</dbReference>
<evidence type="ECO:0000256" key="1">
    <source>
        <dbReference type="SAM" id="SignalP"/>
    </source>
</evidence>